<organism evidence="1 2">
    <name type="scientific">Phlebiopsis gigantea (strain 11061_1 CR5-6)</name>
    <name type="common">White-rot fungus</name>
    <name type="synonym">Peniophora gigantea</name>
    <dbReference type="NCBI Taxonomy" id="745531"/>
    <lineage>
        <taxon>Eukaryota</taxon>
        <taxon>Fungi</taxon>
        <taxon>Dikarya</taxon>
        <taxon>Basidiomycota</taxon>
        <taxon>Agaricomycotina</taxon>
        <taxon>Agaricomycetes</taxon>
        <taxon>Polyporales</taxon>
        <taxon>Phanerochaetaceae</taxon>
        <taxon>Phlebiopsis</taxon>
    </lineage>
</organism>
<protein>
    <submittedName>
        <fullName evidence="1">Uncharacterized protein</fullName>
    </submittedName>
</protein>
<evidence type="ECO:0000313" key="2">
    <source>
        <dbReference type="Proteomes" id="UP000053257"/>
    </source>
</evidence>
<proteinExistence type="predicted"/>
<evidence type="ECO:0000313" key="1">
    <source>
        <dbReference type="EMBL" id="KIP06678.1"/>
    </source>
</evidence>
<keyword evidence="2" id="KW-1185">Reference proteome</keyword>
<dbReference type="HOGENOM" id="CLU_756729_0_0_1"/>
<dbReference type="EMBL" id="KN840513">
    <property type="protein sequence ID" value="KIP06678.1"/>
    <property type="molecule type" value="Genomic_DNA"/>
</dbReference>
<accession>A0A0C3PK81</accession>
<dbReference type="AlphaFoldDB" id="A0A0C3PK81"/>
<dbReference type="Proteomes" id="UP000053257">
    <property type="component" value="Unassembled WGS sequence"/>
</dbReference>
<sequence>MQSIHPTEYKLLPSMHVISEIRAITDWSITAAIQYDNLANPHLFLKPPWNTSGLARHTIQFISAVRQSIGAQSVLMASGRRKLLLRVDRHPHHALRFSSLSVPQSNKYLLMRLLAVDLECVTSQSSLDRRNFAYRQEIHHVDLWVLDDPLLRRIAELTTVMLMLAIAWFDDRPGGANPENDEVEYVHLGSLRAIVCVNEQSKALLDELAPHLRFMAFWVACSLARVTVHEGSLEVAPGRMNYSEYEALLLRFVGSPYSWPNDELNMFALCVRGWLEGLESSTSYVPPHRLQQILVKIREVLELLVTTPEETSRYLVIGAGPNTRIGSAISSVAAPVYSPDAQTKLPPQLSATCYTPLHKPFAVWTS</sequence>
<name>A0A0C3PK81_PHLG1</name>
<reference evidence="1 2" key="1">
    <citation type="journal article" date="2014" name="PLoS Genet.">
        <title>Analysis of the Phlebiopsis gigantea genome, transcriptome and secretome provides insight into its pioneer colonization strategies of wood.</title>
        <authorList>
            <person name="Hori C."/>
            <person name="Ishida T."/>
            <person name="Igarashi K."/>
            <person name="Samejima M."/>
            <person name="Suzuki H."/>
            <person name="Master E."/>
            <person name="Ferreira P."/>
            <person name="Ruiz-Duenas F.J."/>
            <person name="Held B."/>
            <person name="Canessa P."/>
            <person name="Larrondo L.F."/>
            <person name="Schmoll M."/>
            <person name="Druzhinina I.S."/>
            <person name="Kubicek C.P."/>
            <person name="Gaskell J.A."/>
            <person name="Kersten P."/>
            <person name="St John F."/>
            <person name="Glasner J."/>
            <person name="Sabat G."/>
            <person name="Splinter BonDurant S."/>
            <person name="Syed K."/>
            <person name="Yadav J."/>
            <person name="Mgbeahuruike A.C."/>
            <person name="Kovalchuk A."/>
            <person name="Asiegbu F.O."/>
            <person name="Lackner G."/>
            <person name="Hoffmeister D."/>
            <person name="Rencoret J."/>
            <person name="Gutierrez A."/>
            <person name="Sun H."/>
            <person name="Lindquist E."/>
            <person name="Barry K."/>
            <person name="Riley R."/>
            <person name="Grigoriev I.V."/>
            <person name="Henrissat B."/>
            <person name="Kues U."/>
            <person name="Berka R.M."/>
            <person name="Martinez A.T."/>
            <person name="Covert S.F."/>
            <person name="Blanchette R.A."/>
            <person name="Cullen D."/>
        </authorList>
    </citation>
    <scope>NUCLEOTIDE SEQUENCE [LARGE SCALE GENOMIC DNA]</scope>
    <source>
        <strain evidence="1 2">11061_1 CR5-6</strain>
    </source>
</reference>
<gene>
    <name evidence="1" type="ORF">PHLGIDRAFT_450541</name>
</gene>